<keyword evidence="1" id="KW-0727">SH2 domain</keyword>
<evidence type="ECO:0000256" key="2">
    <source>
        <dbReference type="SAM" id="Coils"/>
    </source>
</evidence>
<dbReference type="STRING" id="6573.A0A210QGF0"/>
<keyword evidence="2" id="KW-0175">Coiled coil</keyword>
<dbReference type="Pfam" id="PF00017">
    <property type="entry name" value="SH2"/>
    <property type="match status" value="1"/>
</dbReference>
<evidence type="ECO:0000259" key="4">
    <source>
        <dbReference type="PROSITE" id="PS50001"/>
    </source>
</evidence>
<reference evidence="5 6" key="1">
    <citation type="journal article" date="2017" name="Nat. Ecol. Evol.">
        <title>Scallop genome provides insights into evolution of bilaterian karyotype and development.</title>
        <authorList>
            <person name="Wang S."/>
            <person name="Zhang J."/>
            <person name="Jiao W."/>
            <person name="Li J."/>
            <person name="Xun X."/>
            <person name="Sun Y."/>
            <person name="Guo X."/>
            <person name="Huan P."/>
            <person name="Dong B."/>
            <person name="Zhang L."/>
            <person name="Hu X."/>
            <person name="Sun X."/>
            <person name="Wang J."/>
            <person name="Zhao C."/>
            <person name="Wang Y."/>
            <person name="Wang D."/>
            <person name="Huang X."/>
            <person name="Wang R."/>
            <person name="Lv J."/>
            <person name="Li Y."/>
            <person name="Zhang Z."/>
            <person name="Liu B."/>
            <person name="Lu W."/>
            <person name="Hui Y."/>
            <person name="Liang J."/>
            <person name="Zhou Z."/>
            <person name="Hou R."/>
            <person name="Li X."/>
            <person name="Liu Y."/>
            <person name="Li H."/>
            <person name="Ning X."/>
            <person name="Lin Y."/>
            <person name="Zhao L."/>
            <person name="Xing Q."/>
            <person name="Dou J."/>
            <person name="Li Y."/>
            <person name="Mao J."/>
            <person name="Guo H."/>
            <person name="Dou H."/>
            <person name="Li T."/>
            <person name="Mu C."/>
            <person name="Jiang W."/>
            <person name="Fu Q."/>
            <person name="Fu X."/>
            <person name="Miao Y."/>
            <person name="Liu J."/>
            <person name="Yu Q."/>
            <person name="Li R."/>
            <person name="Liao H."/>
            <person name="Li X."/>
            <person name="Kong Y."/>
            <person name="Jiang Z."/>
            <person name="Chourrout D."/>
            <person name="Li R."/>
            <person name="Bao Z."/>
        </authorList>
    </citation>
    <scope>NUCLEOTIDE SEQUENCE [LARGE SCALE GENOMIC DNA]</scope>
    <source>
        <strain evidence="5 6">PY_sf001</strain>
    </source>
</reference>
<dbReference type="SUPFAM" id="SSF55550">
    <property type="entry name" value="SH2 domain"/>
    <property type="match status" value="1"/>
</dbReference>
<dbReference type="Proteomes" id="UP000242188">
    <property type="component" value="Unassembled WGS sequence"/>
</dbReference>
<dbReference type="Gene3D" id="3.30.505.10">
    <property type="entry name" value="SH2 domain"/>
    <property type="match status" value="1"/>
</dbReference>
<feature type="domain" description="SH2" evidence="4">
    <location>
        <begin position="387"/>
        <end position="479"/>
    </location>
</feature>
<dbReference type="PROSITE" id="PS50001">
    <property type="entry name" value="SH2"/>
    <property type="match status" value="1"/>
</dbReference>
<evidence type="ECO:0000313" key="5">
    <source>
        <dbReference type="EMBL" id="OWF47769.1"/>
    </source>
</evidence>
<keyword evidence="6" id="KW-1185">Reference proteome</keyword>
<evidence type="ECO:0000256" key="3">
    <source>
        <dbReference type="SAM" id="MobiDB-lite"/>
    </source>
</evidence>
<feature type="coiled-coil region" evidence="2">
    <location>
        <begin position="85"/>
        <end position="182"/>
    </location>
</feature>
<protein>
    <submittedName>
        <fullName evidence="5">SH2 domain-containing protein 4A</fullName>
    </submittedName>
</protein>
<dbReference type="OrthoDB" id="10003345at2759"/>
<feature type="region of interest" description="Disordered" evidence="3">
    <location>
        <begin position="209"/>
        <end position="232"/>
    </location>
</feature>
<dbReference type="AlphaFoldDB" id="A0A210QGF0"/>
<dbReference type="PANTHER" id="PTHR14388:SF17">
    <property type="entry name" value="SH2 DOMAIN-CONTAINING PROTEIN"/>
    <property type="match status" value="1"/>
</dbReference>
<dbReference type="InterPro" id="IPR036860">
    <property type="entry name" value="SH2_dom_sf"/>
</dbReference>
<name>A0A210QGF0_MIZYE</name>
<accession>A0A210QGF0</accession>
<feature type="coiled-coil region" evidence="2">
    <location>
        <begin position="249"/>
        <end position="301"/>
    </location>
</feature>
<gene>
    <name evidence="5" type="ORF">KP79_PYT06221</name>
</gene>
<dbReference type="InterPro" id="IPR000980">
    <property type="entry name" value="SH2"/>
</dbReference>
<organism evidence="5 6">
    <name type="scientific">Mizuhopecten yessoensis</name>
    <name type="common">Japanese scallop</name>
    <name type="synonym">Patinopecten yessoensis</name>
    <dbReference type="NCBI Taxonomy" id="6573"/>
    <lineage>
        <taxon>Eukaryota</taxon>
        <taxon>Metazoa</taxon>
        <taxon>Spiralia</taxon>
        <taxon>Lophotrochozoa</taxon>
        <taxon>Mollusca</taxon>
        <taxon>Bivalvia</taxon>
        <taxon>Autobranchia</taxon>
        <taxon>Pteriomorphia</taxon>
        <taxon>Pectinida</taxon>
        <taxon>Pectinoidea</taxon>
        <taxon>Pectinidae</taxon>
        <taxon>Mizuhopecten</taxon>
    </lineage>
</organism>
<dbReference type="SMART" id="SM00252">
    <property type="entry name" value="SH2"/>
    <property type="match status" value="1"/>
</dbReference>
<evidence type="ECO:0000256" key="1">
    <source>
        <dbReference type="PROSITE-ProRule" id="PRU00191"/>
    </source>
</evidence>
<sequence>MLQQILQDMFIDPELLAELSEEQKQVLFVKMREEQVRRWTESELKLEIEDKKCPRKRKPGRKGFVKFLNGSDGHEWVWVMGDHAKDKKIDEMLEEEAKNQALREAELEMEKLSQQEEFELKQRMDRGQCEEDEAKKKLEEDIRRKKEEAEMYQSIKEARLMAQRLEEEKKKEEHKRVEILRLRACKKCEDLQQVSDNLTCHSKTQHAVAEGRNDHSSSVHVKNSSFAQERRVSMEKVEKAKRRRSNELYVRWKEMRRQIEQTAEEESQEVEDNWHHREKQAKEAEKQMQTLAKRAREEHHNSLRISSSVISAASAFADGTKPPLPPKPKYLTQNALASQNGISGNKVSRKKRSMRPKNKDDVIKWFLEEEKPQGVGIDLKTKTVATWFHGVISRVDAELMLQSKTLGAFLVRVSERVWGYTISYRAEDRCKHFLIDTSEAGYQFFGANQVLHASLHELIEFHKNNPITVMGGEKLRHPVGQSKDPPDYQGLLQPKILESTSL</sequence>
<comment type="caution">
    <text evidence="5">The sequence shown here is derived from an EMBL/GenBank/DDBJ whole genome shotgun (WGS) entry which is preliminary data.</text>
</comment>
<dbReference type="GO" id="GO:0005737">
    <property type="term" value="C:cytoplasm"/>
    <property type="evidence" value="ECO:0007669"/>
    <property type="project" value="TreeGrafter"/>
</dbReference>
<dbReference type="PANTHER" id="PTHR14388">
    <property type="entry name" value="T CELL-SPECIFIC ADAPTER PROTEIN TSAD"/>
    <property type="match status" value="1"/>
</dbReference>
<feature type="compositionally biased region" description="Polar residues" evidence="3">
    <location>
        <begin position="218"/>
        <end position="227"/>
    </location>
</feature>
<dbReference type="EMBL" id="NEDP02003775">
    <property type="protein sequence ID" value="OWF47769.1"/>
    <property type="molecule type" value="Genomic_DNA"/>
</dbReference>
<evidence type="ECO:0000313" key="6">
    <source>
        <dbReference type="Proteomes" id="UP000242188"/>
    </source>
</evidence>
<proteinExistence type="predicted"/>